<keyword evidence="6" id="KW-0378">Hydrolase</keyword>
<feature type="domain" description="Glycoside hydrolase family 38 N-terminal" evidence="4">
    <location>
        <begin position="275"/>
        <end position="546"/>
    </location>
</feature>
<name>A0ABR7V5E3_9FLAO</name>
<keyword evidence="3" id="KW-0732">Signal</keyword>
<feature type="chain" id="PRO_5045872467" evidence="3">
    <location>
        <begin position="22"/>
        <end position="1138"/>
    </location>
</feature>
<dbReference type="InterPro" id="IPR000602">
    <property type="entry name" value="Glyco_hydro_38_N"/>
</dbReference>
<dbReference type="Gene3D" id="2.70.98.30">
    <property type="entry name" value="Golgi alpha-mannosidase II, domain 4"/>
    <property type="match status" value="1"/>
</dbReference>
<accession>A0ABR7V5E3</accession>
<dbReference type="InterPro" id="IPR011013">
    <property type="entry name" value="Gal_mutarotase_sf_dom"/>
</dbReference>
<dbReference type="InterPro" id="IPR011682">
    <property type="entry name" value="Glyco_hydro_38_C"/>
</dbReference>
<proteinExistence type="predicted"/>
<dbReference type="PANTHER" id="PTHR11607:SF3">
    <property type="entry name" value="LYSOSOMAL ALPHA-MANNOSIDASE"/>
    <property type="match status" value="1"/>
</dbReference>
<dbReference type="RefSeq" id="WP_188245310.1">
    <property type="nucleotide sequence ID" value="NZ_JABTCF010000016.1"/>
</dbReference>
<reference evidence="6" key="1">
    <citation type="submission" date="2020-05" db="EMBL/GenBank/DDBJ databases">
        <title>The draft genome sequence of Maribacter sp. ANRC-HE7.</title>
        <authorList>
            <person name="Mu L."/>
        </authorList>
    </citation>
    <scope>NUCLEOTIDE SEQUENCE</scope>
    <source>
        <strain evidence="6">ANRC-HE7</strain>
    </source>
</reference>
<dbReference type="Gene3D" id="2.60.40.1180">
    <property type="entry name" value="Golgi alpha-mannosidase II"/>
    <property type="match status" value="1"/>
</dbReference>
<dbReference type="SUPFAM" id="SSF74650">
    <property type="entry name" value="Galactose mutarotase-like"/>
    <property type="match status" value="1"/>
</dbReference>
<evidence type="ECO:0000256" key="1">
    <source>
        <dbReference type="ARBA" id="ARBA00001947"/>
    </source>
</evidence>
<dbReference type="PANTHER" id="PTHR11607">
    <property type="entry name" value="ALPHA-MANNOSIDASE"/>
    <property type="match status" value="1"/>
</dbReference>
<dbReference type="InterPro" id="IPR013780">
    <property type="entry name" value="Glyco_hydro_b"/>
</dbReference>
<evidence type="ECO:0000256" key="2">
    <source>
        <dbReference type="ARBA" id="ARBA00022833"/>
    </source>
</evidence>
<keyword evidence="7" id="KW-1185">Reference proteome</keyword>
<dbReference type="Gene3D" id="3.20.110.10">
    <property type="entry name" value="Glycoside hydrolase 38, N terminal domain"/>
    <property type="match status" value="1"/>
</dbReference>
<dbReference type="CDD" id="cd10791">
    <property type="entry name" value="GH38N_AMII_like_1"/>
    <property type="match status" value="1"/>
</dbReference>
<feature type="domain" description="Glycosyl hydrolase family 38 C-terminal" evidence="5">
    <location>
        <begin position="763"/>
        <end position="948"/>
    </location>
</feature>
<feature type="signal peptide" evidence="3">
    <location>
        <begin position="1"/>
        <end position="21"/>
    </location>
</feature>
<protein>
    <submittedName>
        <fullName evidence="6">Glycosyl hydrolase family 38</fullName>
    </submittedName>
</protein>
<dbReference type="InterPro" id="IPR050843">
    <property type="entry name" value="Glycosyl_Hydrlase_38"/>
</dbReference>
<dbReference type="SUPFAM" id="SSF88713">
    <property type="entry name" value="Glycoside hydrolase/deacetylase"/>
    <property type="match status" value="1"/>
</dbReference>
<evidence type="ECO:0000256" key="3">
    <source>
        <dbReference type="SAM" id="SignalP"/>
    </source>
</evidence>
<dbReference type="InterPro" id="IPR027291">
    <property type="entry name" value="Glyco_hydro_38_N_sf"/>
</dbReference>
<evidence type="ECO:0000259" key="4">
    <source>
        <dbReference type="Pfam" id="PF01074"/>
    </source>
</evidence>
<evidence type="ECO:0000313" key="6">
    <source>
        <dbReference type="EMBL" id="MBD0779876.1"/>
    </source>
</evidence>
<dbReference type="GO" id="GO:0016787">
    <property type="term" value="F:hydrolase activity"/>
    <property type="evidence" value="ECO:0007669"/>
    <property type="project" value="UniProtKB-KW"/>
</dbReference>
<dbReference type="Pfam" id="PF07748">
    <property type="entry name" value="Glyco_hydro_38C"/>
    <property type="match status" value="1"/>
</dbReference>
<evidence type="ECO:0000259" key="5">
    <source>
        <dbReference type="Pfam" id="PF07748"/>
    </source>
</evidence>
<organism evidence="6 7">
    <name type="scientific">Maribacter aquimaris</name>
    <dbReference type="NCBI Taxonomy" id="2737171"/>
    <lineage>
        <taxon>Bacteria</taxon>
        <taxon>Pseudomonadati</taxon>
        <taxon>Bacteroidota</taxon>
        <taxon>Flavobacteriia</taxon>
        <taxon>Flavobacteriales</taxon>
        <taxon>Flavobacteriaceae</taxon>
        <taxon>Maribacter</taxon>
    </lineage>
</organism>
<comment type="caution">
    <text evidence="6">The sequence shown here is derived from an EMBL/GenBank/DDBJ whole genome shotgun (WGS) entry which is preliminary data.</text>
</comment>
<dbReference type="EMBL" id="JABTCF010000016">
    <property type="protein sequence ID" value="MBD0779876.1"/>
    <property type="molecule type" value="Genomic_DNA"/>
</dbReference>
<dbReference type="InterPro" id="IPR011330">
    <property type="entry name" value="Glyco_hydro/deAcase_b/a-brl"/>
</dbReference>
<sequence>MKKLNYLFVALLLLGFTQSFSQNQYINGYKKDVSGLNFAYPSPYSYNDQCYLTRATKDVSFMEWETEVVPESYSKKTVSFIWLYGIDVTPQSENFELSVNDNVLLTFSNPMGNIEKTWKVSGERGVQLDFYQSMIDSNQDQMGYAVLTLPTKMITPGRPVKLKVDGVDNNSNAWYMTFKRSLENDFSAEQLKTVRKQNDRLYNMVRFNYVHLGKPENATIWVDNESKVVDLKTGLNEIDFLVPKVKHPTTVQTKIKVSGTIKEKMVELNPVKEWTVYLVQHSHTDIGYTRQQSEILAEHLRYIDDALDFCDQTDDYPKESQFRWTCEVSWTVREYINSRPKQQVDRLLKRIKEGRIEVAGMFLNFSEIVDETALAIQLATLKNFKEQGIDVTTAMQNDVNGIGWCLADMYQDTGVKYVSMGVHAHRARLPFNKPTSFWWESPSGKRLLAYRSEHYMHGNALSLTAGRIDVFRNNLSKYLSKLESKEYPLDRVAFQFSGYTTDNSPPSTKACDIVKEWNEKYEWPKLKLSLASEFMVYVDEHYPDKIETKREAWPDWWTDGFGSAMKETKTSRTTQSQMLATMGLLSMAQASGAEIPDQIHDDIRNCYDNLLLYGEHTFGAAESITDPTSKNSMDQWSQKSSYVWSANQQANLLREKAIGLIQPYVDIPREPSVTVFNSLNWSRSGVAEVFIDHDILPLDKSYRIVDGNGKKIPAQIIKSRGEGSYWALWVKDIPAMGYATYKIEVSDKPNIFKPKVLPISNTVENDYYKIVIDENNNGLASIFDKELDKELIDPTSNYKLGSFIYELLDNRSDLERLTNMSRDTVYKPLKKEIIQFSNFKIVDIKDGELWKSIKCKAQIPECAEASGVTIEIRLYNHTKEIELLYNMRKLAKTDPEGVYIAFPFTADNNGKLAFEVQGGVVEPGENQIGGSASDWNTIQNFAAVKSNNSQIVFSSNDIPLVQFGDINTGRYYYKNHPKNGHIYSWVLNNYWTTNFKATQFGELDWKYQITSSADNSNTFATKFGWGNRVPLVTRTNSGKLNATTKQESKSFIDLNTVDNLLLVSSRLTPEGDGILLHLRETDGDHAILDITKLLQNPNIKSVYEVNVLGEELQKLTSPLLIEHFEAKFILLKTEKKLN</sequence>
<evidence type="ECO:0000313" key="7">
    <source>
        <dbReference type="Proteomes" id="UP001166021"/>
    </source>
</evidence>
<dbReference type="Pfam" id="PF01074">
    <property type="entry name" value="Glyco_hydro_38N"/>
    <property type="match status" value="1"/>
</dbReference>
<comment type="cofactor">
    <cofactor evidence="1">
        <name>Zn(2+)</name>
        <dbReference type="ChEBI" id="CHEBI:29105"/>
    </cofactor>
</comment>
<dbReference type="Proteomes" id="UP001166021">
    <property type="component" value="Unassembled WGS sequence"/>
</dbReference>
<keyword evidence="2" id="KW-0862">Zinc</keyword>
<gene>
    <name evidence="6" type="ORF">HPE56_18925</name>
</gene>